<comment type="similarity">
    <text evidence="1 2">Belongs to the short-chain dehydrogenases/reductases (SDR) family.</text>
</comment>
<reference evidence="3 4" key="1">
    <citation type="submission" date="2020-08" db="EMBL/GenBank/DDBJ databases">
        <title>Genomic Encyclopedia of Type Strains, Phase IV (KMG-IV): sequencing the most valuable type-strain genomes for metagenomic binning, comparative biology and taxonomic classification.</title>
        <authorList>
            <person name="Goeker M."/>
        </authorList>
    </citation>
    <scope>NUCLEOTIDE SEQUENCE [LARGE SCALE GENOMIC DNA]</scope>
    <source>
        <strain evidence="3 4">DSM 11805</strain>
    </source>
</reference>
<dbReference type="InterPro" id="IPR002347">
    <property type="entry name" value="SDR_fam"/>
</dbReference>
<dbReference type="Pfam" id="PF00106">
    <property type="entry name" value="adh_short"/>
    <property type="match status" value="1"/>
</dbReference>
<dbReference type="CDD" id="cd05325">
    <property type="entry name" value="carb_red_sniffer_like_SDR_c"/>
    <property type="match status" value="1"/>
</dbReference>
<evidence type="ECO:0000313" key="3">
    <source>
        <dbReference type="EMBL" id="MBB6512803.1"/>
    </source>
</evidence>
<evidence type="ECO:0000256" key="2">
    <source>
        <dbReference type="RuleBase" id="RU000363"/>
    </source>
</evidence>
<proteinExistence type="inferred from homology"/>
<dbReference type="InterPro" id="IPR051468">
    <property type="entry name" value="Fungal_SecMetab_SDRs"/>
</dbReference>
<dbReference type="PRINTS" id="PR00081">
    <property type="entry name" value="GDHRDH"/>
</dbReference>
<name>A0A841RMF1_9BACI</name>
<dbReference type="PRINTS" id="PR00080">
    <property type="entry name" value="SDRFAMILY"/>
</dbReference>
<dbReference type="InterPro" id="IPR036291">
    <property type="entry name" value="NAD(P)-bd_dom_sf"/>
</dbReference>
<dbReference type="AlphaFoldDB" id="A0A841RMF1"/>
<dbReference type="InterPro" id="IPR020904">
    <property type="entry name" value="Sc_DH/Rdtase_CS"/>
</dbReference>
<dbReference type="RefSeq" id="WP_184246769.1">
    <property type="nucleotide sequence ID" value="NZ_BAAACU010000059.1"/>
</dbReference>
<dbReference type="GO" id="GO:0005737">
    <property type="term" value="C:cytoplasm"/>
    <property type="evidence" value="ECO:0007669"/>
    <property type="project" value="TreeGrafter"/>
</dbReference>
<evidence type="ECO:0000313" key="4">
    <source>
        <dbReference type="Proteomes" id="UP000572212"/>
    </source>
</evidence>
<dbReference type="PANTHER" id="PTHR43544:SF33">
    <property type="entry name" value="C-FACTOR"/>
    <property type="match status" value="1"/>
</dbReference>
<dbReference type="Proteomes" id="UP000572212">
    <property type="component" value="Unassembled WGS sequence"/>
</dbReference>
<dbReference type="PANTHER" id="PTHR43544">
    <property type="entry name" value="SHORT-CHAIN DEHYDROGENASE/REDUCTASE"/>
    <property type="match status" value="1"/>
</dbReference>
<evidence type="ECO:0000256" key="1">
    <source>
        <dbReference type="ARBA" id="ARBA00006484"/>
    </source>
</evidence>
<dbReference type="EMBL" id="JACHON010000005">
    <property type="protein sequence ID" value="MBB6512803.1"/>
    <property type="molecule type" value="Genomic_DNA"/>
</dbReference>
<dbReference type="SUPFAM" id="SSF51735">
    <property type="entry name" value="NAD(P)-binding Rossmann-fold domains"/>
    <property type="match status" value="1"/>
</dbReference>
<keyword evidence="4" id="KW-1185">Reference proteome</keyword>
<comment type="caution">
    <text evidence="3">The sequence shown here is derived from an EMBL/GenBank/DDBJ whole genome shotgun (WGS) entry which is preliminary data.</text>
</comment>
<protein>
    <submittedName>
        <fullName evidence="3">NAD(P)-dependent dehydrogenase (Short-subunit alcohol dehydrogenase family)</fullName>
    </submittedName>
</protein>
<accession>A0A841RMF1</accession>
<gene>
    <name evidence="3" type="ORF">GGQ92_001592</name>
</gene>
<sequence>MNYLITGANRGLGYYLAEAALKQGHQVFATKRSDEGQLTQLQEKYSDQLTIVTFDVQNEEAIKQVAEQLKQENVKLDVIVNNAAILNEREKTIEELDIEKSARALDINVLGPLRVVKHFLPLIEKRDTASIVNISSDSGSLTNAYAGDYPYGISKAALNMFSEKLQAYLKEDGVQILSIHPGWMRTDMGGEAAALNPAESAEKILDLTLQKNRNQSKFTYMDTDGNPMDI</sequence>
<dbReference type="PROSITE" id="PS00061">
    <property type="entry name" value="ADH_SHORT"/>
    <property type="match status" value="1"/>
</dbReference>
<dbReference type="GO" id="GO:0016491">
    <property type="term" value="F:oxidoreductase activity"/>
    <property type="evidence" value="ECO:0007669"/>
    <property type="project" value="TreeGrafter"/>
</dbReference>
<organism evidence="3 4">
    <name type="scientific">Gracilibacillus halotolerans</name>
    <dbReference type="NCBI Taxonomy" id="74386"/>
    <lineage>
        <taxon>Bacteria</taxon>
        <taxon>Bacillati</taxon>
        <taxon>Bacillota</taxon>
        <taxon>Bacilli</taxon>
        <taxon>Bacillales</taxon>
        <taxon>Bacillaceae</taxon>
        <taxon>Gracilibacillus</taxon>
    </lineage>
</organism>
<dbReference type="Gene3D" id="3.40.50.720">
    <property type="entry name" value="NAD(P)-binding Rossmann-like Domain"/>
    <property type="match status" value="1"/>
</dbReference>